<dbReference type="Proteomes" id="UP001189429">
    <property type="component" value="Unassembled WGS sequence"/>
</dbReference>
<gene>
    <name evidence="1" type="ORF">PCOR1329_LOCUS78933</name>
</gene>
<evidence type="ECO:0000313" key="1">
    <source>
        <dbReference type="EMBL" id="CAK0902257.1"/>
    </source>
</evidence>
<evidence type="ECO:0000313" key="2">
    <source>
        <dbReference type="Proteomes" id="UP001189429"/>
    </source>
</evidence>
<comment type="caution">
    <text evidence="1">The sequence shown here is derived from an EMBL/GenBank/DDBJ whole genome shotgun (WGS) entry which is preliminary data.</text>
</comment>
<name>A0ABN9XQM5_9DINO</name>
<sequence length="175" mass="18438">MVLHSNTHCSTCAARFNLAHAVALCRRGSRRGGGCGGRVARDSTVHGRAARGRAADRPRHPARQDALEATVVGNAVARQVTPEQAVVLLEPLVLAVRDLVPGRVALNAPVVSASVMPLLTAVLASRGAARLCRTRTRTARRCAARLDSAHAAAACRRGARRRSGCGRPCSRPYGL</sequence>
<accession>A0ABN9XQM5</accession>
<keyword evidence="2" id="KW-1185">Reference proteome</keyword>
<reference evidence="1" key="1">
    <citation type="submission" date="2023-10" db="EMBL/GenBank/DDBJ databases">
        <authorList>
            <person name="Chen Y."/>
            <person name="Shah S."/>
            <person name="Dougan E. K."/>
            <person name="Thang M."/>
            <person name="Chan C."/>
        </authorList>
    </citation>
    <scope>NUCLEOTIDE SEQUENCE [LARGE SCALE GENOMIC DNA]</scope>
</reference>
<proteinExistence type="predicted"/>
<protein>
    <submittedName>
        <fullName evidence="1">Uncharacterized protein</fullName>
    </submittedName>
</protein>
<organism evidence="1 2">
    <name type="scientific">Prorocentrum cordatum</name>
    <dbReference type="NCBI Taxonomy" id="2364126"/>
    <lineage>
        <taxon>Eukaryota</taxon>
        <taxon>Sar</taxon>
        <taxon>Alveolata</taxon>
        <taxon>Dinophyceae</taxon>
        <taxon>Prorocentrales</taxon>
        <taxon>Prorocentraceae</taxon>
        <taxon>Prorocentrum</taxon>
    </lineage>
</organism>
<dbReference type="EMBL" id="CAUYUJ010021048">
    <property type="protein sequence ID" value="CAK0902257.1"/>
    <property type="molecule type" value="Genomic_DNA"/>
</dbReference>